<dbReference type="PANTHER" id="PTHR30536:SF5">
    <property type="entry name" value="ALTRONATE DEHYDRATASE"/>
    <property type="match status" value="1"/>
</dbReference>
<dbReference type="AlphaFoldDB" id="A0A5D8QBA7"/>
<evidence type="ECO:0000313" key="4">
    <source>
        <dbReference type="Proteomes" id="UP000322976"/>
    </source>
</evidence>
<dbReference type="Pfam" id="PF08666">
    <property type="entry name" value="SAF"/>
    <property type="match status" value="1"/>
</dbReference>
<dbReference type="GO" id="GO:0016787">
    <property type="term" value="F:hydrolase activity"/>
    <property type="evidence" value="ECO:0007669"/>
    <property type="project" value="UniProtKB-KW"/>
</dbReference>
<dbReference type="GO" id="GO:0016829">
    <property type="term" value="F:lyase activity"/>
    <property type="evidence" value="ECO:0007669"/>
    <property type="project" value="UniProtKB-KW"/>
</dbReference>
<dbReference type="SMART" id="SM00858">
    <property type="entry name" value="SAF"/>
    <property type="match status" value="1"/>
</dbReference>
<name>A0A5D8QBA7_9THEO</name>
<evidence type="ECO:0000313" key="3">
    <source>
        <dbReference type="EMBL" id="TZE81066.1"/>
    </source>
</evidence>
<feature type="domain" description="SAF" evidence="2">
    <location>
        <begin position="12"/>
        <end position="87"/>
    </location>
</feature>
<accession>A0A5D8QBA7</accession>
<dbReference type="InterPro" id="IPR052172">
    <property type="entry name" value="UxaA_altronate/galactarate_dh"/>
</dbReference>
<gene>
    <name evidence="3" type="ORF">FWJ32_10620</name>
</gene>
<evidence type="ECO:0000259" key="2">
    <source>
        <dbReference type="SMART" id="SM00858"/>
    </source>
</evidence>
<dbReference type="EMBL" id="VTPS01000018">
    <property type="protein sequence ID" value="TZE81066.1"/>
    <property type="molecule type" value="Genomic_DNA"/>
</dbReference>
<dbReference type="Proteomes" id="UP000322976">
    <property type="component" value="Unassembled WGS sequence"/>
</dbReference>
<protein>
    <submittedName>
        <fullName evidence="3">UxaA family hydrolase</fullName>
    </submittedName>
</protein>
<keyword evidence="4" id="KW-1185">Reference proteome</keyword>
<dbReference type="FunFam" id="2.30.130.110:FF:000003">
    <property type="entry name" value="D-galactarate dehydratase"/>
    <property type="match status" value="1"/>
</dbReference>
<proteinExistence type="predicted"/>
<dbReference type="PANTHER" id="PTHR30536">
    <property type="entry name" value="ALTRONATE/GALACTARATE DEHYDRATASE"/>
    <property type="match status" value="1"/>
</dbReference>
<dbReference type="InterPro" id="IPR044144">
    <property type="entry name" value="SAF_UxaA/GarD"/>
</dbReference>
<keyword evidence="3" id="KW-0378">Hydrolase</keyword>
<reference evidence="3 4" key="1">
    <citation type="submission" date="2019-08" db="EMBL/GenBank/DDBJ databases">
        <title>Calorimonas adulescens gen. nov., sp. nov., an anaerobic thermophilic bacterium from Sakhalin hot spring.</title>
        <authorList>
            <person name="Khomyakova M.A."/>
            <person name="Merkel A.Y."/>
            <person name="Novikov A."/>
            <person name="Bonch-Osmolovskaya E.A."/>
            <person name="Slobodkin A.I."/>
        </authorList>
    </citation>
    <scope>NUCLEOTIDE SEQUENCE [LARGE SCALE GENOMIC DNA]</scope>
    <source>
        <strain evidence="3 4">A05MB</strain>
    </source>
</reference>
<dbReference type="RefSeq" id="WP_149545933.1">
    <property type="nucleotide sequence ID" value="NZ_VTPS01000018.1"/>
</dbReference>
<evidence type="ECO:0000256" key="1">
    <source>
        <dbReference type="ARBA" id="ARBA00023239"/>
    </source>
</evidence>
<comment type="caution">
    <text evidence="3">The sequence shown here is derived from an EMBL/GenBank/DDBJ whole genome shotgun (WGS) entry which is preliminary data.</text>
</comment>
<organism evidence="3 4">
    <name type="scientific">Calorimonas adulescens</name>
    <dbReference type="NCBI Taxonomy" id="2606906"/>
    <lineage>
        <taxon>Bacteria</taxon>
        <taxon>Bacillati</taxon>
        <taxon>Bacillota</taxon>
        <taxon>Clostridia</taxon>
        <taxon>Thermoanaerobacterales</taxon>
        <taxon>Thermoanaerobacteraceae</taxon>
        <taxon>Calorimonas</taxon>
    </lineage>
</organism>
<dbReference type="CDD" id="cd11613">
    <property type="entry name" value="SAF_AH_GD"/>
    <property type="match status" value="1"/>
</dbReference>
<dbReference type="GO" id="GO:0019698">
    <property type="term" value="P:D-galacturonate catabolic process"/>
    <property type="evidence" value="ECO:0007669"/>
    <property type="project" value="TreeGrafter"/>
</dbReference>
<keyword evidence="1" id="KW-0456">Lyase</keyword>
<dbReference type="Gene3D" id="2.30.130.110">
    <property type="match status" value="1"/>
</dbReference>
<dbReference type="InterPro" id="IPR013974">
    <property type="entry name" value="SAF"/>
</dbReference>
<sequence length="96" mass="10627">MKRFAVVANAKDNVATAVKELEAAEKVLLDVDGGTKEIVLNQKVPFGHKFAITEIKKGEEVIKYGETIGRATSDIYPGDYVHVHNVESERGRGDWK</sequence>